<keyword evidence="1" id="KW-0732">Signal</keyword>
<reference evidence="2 3" key="1">
    <citation type="submission" date="2017-02" db="EMBL/GenBank/DDBJ databases">
        <authorList>
            <person name="Peterson S.W."/>
        </authorList>
    </citation>
    <scope>NUCLEOTIDE SEQUENCE [LARGE SCALE GENOMIC DNA]</scope>
    <source>
        <strain evidence="2 3">M1</strain>
    </source>
</reference>
<evidence type="ECO:0000313" key="2">
    <source>
        <dbReference type="EMBL" id="SKC62643.1"/>
    </source>
</evidence>
<dbReference type="Proteomes" id="UP000190285">
    <property type="component" value="Unassembled WGS sequence"/>
</dbReference>
<evidence type="ECO:0000313" key="3">
    <source>
        <dbReference type="Proteomes" id="UP000190285"/>
    </source>
</evidence>
<proteinExistence type="predicted"/>
<dbReference type="STRING" id="36842.SAMN02194393_01772"/>
<feature type="signal peptide" evidence="1">
    <location>
        <begin position="1"/>
        <end position="23"/>
    </location>
</feature>
<dbReference type="EMBL" id="FUZT01000004">
    <property type="protein sequence ID" value="SKC62643.1"/>
    <property type="molecule type" value="Genomic_DNA"/>
</dbReference>
<gene>
    <name evidence="2" type="ORF">SAMN02194393_01772</name>
</gene>
<dbReference type="AlphaFoldDB" id="A0A1T5KG18"/>
<protein>
    <recommendedName>
        <fullName evidence="4">Pre-peptidase C-terminal domain-containing protein</fullName>
    </recommendedName>
</protein>
<dbReference type="RefSeq" id="WP_079490960.1">
    <property type="nucleotide sequence ID" value="NZ_FUZT01000004.1"/>
</dbReference>
<organism evidence="2 3">
    <name type="scientific">Maledivibacter halophilus</name>
    <dbReference type="NCBI Taxonomy" id="36842"/>
    <lineage>
        <taxon>Bacteria</taxon>
        <taxon>Bacillati</taxon>
        <taxon>Bacillota</taxon>
        <taxon>Clostridia</taxon>
        <taxon>Peptostreptococcales</taxon>
        <taxon>Caminicellaceae</taxon>
        <taxon>Maledivibacter</taxon>
    </lineage>
</organism>
<feature type="chain" id="PRO_5013205241" description="Pre-peptidase C-terminal domain-containing protein" evidence="1">
    <location>
        <begin position="24"/>
        <end position="149"/>
    </location>
</feature>
<evidence type="ECO:0008006" key="4">
    <source>
        <dbReference type="Google" id="ProtNLM"/>
    </source>
</evidence>
<dbReference type="Gene3D" id="2.60.120.380">
    <property type="match status" value="1"/>
</dbReference>
<accession>A0A1T5KG18</accession>
<sequence>MKKFLVFLCVICMVLSTGTVAFATERYFEQEPNNSRSTADGPYTVKENEYHISIDGIVSESDKVDWFKVRSEKRGGSAIVLRLRDEDVDYDIYLYDDRGRMLGSSELGKGEDERIYDIYIRPNETYYILVEHRYGIPKQAYRILFDVFE</sequence>
<name>A0A1T5KG18_9FIRM</name>
<dbReference type="SUPFAM" id="SSF89260">
    <property type="entry name" value="Collagen-binding domain"/>
    <property type="match status" value="1"/>
</dbReference>
<dbReference type="OrthoDB" id="291295at2"/>
<keyword evidence="3" id="KW-1185">Reference proteome</keyword>
<evidence type="ECO:0000256" key="1">
    <source>
        <dbReference type="SAM" id="SignalP"/>
    </source>
</evidence>